<dbReference type="EC" id="2.6.1.118" evidence="6"/>
<sequence>MTGGFVFSEKPIELEAGKGAYLYGADGTEYLDFGASYAVASIGHSHPAVTEAVRGQIGQLTYVQASYPVGVRTDLYEKLAALGPGDVDNVWLCNSGTEANEAAMKFARSATGRSKIVATKRGFHGRTLGALAMTWKDKYKKPFEPLAGGIEFVPYGDGDALAEAVDEETAAVFLEPVQGEGGIHPASAEYLRAAREATDDTGAALVFDEIQTGVGRTGSLWACDGVGVEPDILTAAKGIANGLPLGTTLVNDRIAEDAGDHGSTFSGGPVVCAAANATLETVVDEDVPGNAAQVGEYLRGELEAAVEAHDLPVREIRGVGLMIGIEVKRGANRVLKNLALREQVLALPAGRTVVRLLPPLTIDEAHADQFVDSFVEVLG</sequence>
<dbReference type="EMBL" id="BMOC01000033">
    <property type="protein sequence ID" value="GGJ17334.1"/>
    <property type="molecule type" value="Genomic_DNA"/>
</dbReference>
<dbReference type="PANTHER" id="PTHR11986:SF79">
    <property type="entry name" value="ACETYLORNITHINE AMINOTRANSFERASE, MITOCHONDRIAL"/>
    <property type="match status" value="1"/>
</dbReference>
<feature type="modified residue" description="N6-(pyridoxal phosphate)lysine" evidence="6">
    <location>
        <position position="237"/>
    </location>
</feature>
<dbReference type="Gene3D" id="3.40.640.10">
    <property type="entry name" value="Type I PLP-dependent aspartate aminotransferase-like (Major domain)"/>
    <property type="match status" value="1"/>
</dbReference>
<dbReference type="PROSITE" id="PS00600">
    <property type="entry name" value="AA_TRANSFER_CLASS_3"/>
    <property type="match status" value="1"/>
</dbReference>
<keyword evidence="8" id="KW-1185">Reference proteome</keyword>
<dbReference type="InterPro" id="IPR015422">
    <property type="entry name" value="PyrdxlP-dep_Trfase_small"/>
</dbReference>
<keyword evidence="6" id="KW-0457">Lysine biosynthesis</keyword>
<dbReference type="GO" id="GO:0008483">
    <property type="term" value="F:transaminase activity"/>
    <property type="evidence" value="ECO:0007669"/>
    <property type="project" value="UniProtKB-UniRule"/>
</dbReference>
<dbReference type="AlphaFoldDB" id="A0A830EWG4"/>
<evidence type="ECO:0000256" key="6">
    <source>
        <dbReference type="HAMAP-Rule" id="MF_02084"/>
    </source>
</evidence>
<comment type="subunit">
    <text evidence="6">Homodimer.</text>
</comment>
<dbReference type="NCBIfam" id="TIGR00707">
    <property type="entry name" value="argD"/>
    <property type="match status" value="1"/>
</dbReference>
<comment type="subcellular location">
    <subcellularLocation>
        <location evidence="6">Cytoplasm</location>
    </subcellularLocation>
</comment>
<evidence type="ECO:0000256" key="5">
    <source>
        <dbReference type="ARBA" id="ARBA00022898"/>
    </source>
</evidence>
<dbReference type="OrthoDB" id="85346at2157"/>
<dbReference type="EC" id="2.6.1.124" evidence="6"/>
<evidence type="ECO:0000256" key="3">
    <source>
        <dbReference type="ARBA" id="ARBA00022605"/>
    </source>
</evidence>
<dbReference type="PANTHER" id="PTHR11986">
    <property type="entry name" value="AMINOTRANSFERASE CLASS III"/>
    <property type="match status" value="1"/>
</dbReference>
<dbReference type="InterPro" id="IPR049704">
    <property type="entry name" value="Aminotrans_3_PPA_site"/>
</dbReference>
<dbReference type="GO" id="GO:0005737">
    <property type="term" value="C:cytoplasm"/>
    <property type="evidence" value="ECO:0007669"/>
    <property type="project" value="UniProtKB-SubCell"/>
</dbReference>
<keyword evidence="6" id="KW-0055">Arginine biosynthesis</keyword>
<reference evidence="7" key="2">
    <citation type="submission" date="2020-09" db="EMBL/GenBank/DDBJ databases">
        <authorList>
            <person name="Sun Q."/>
            <person name="Ohkuma M."/>
        </authorList>
    </citation>
    <scope>NUCLEOTIDE SEQUENCE</scope>
    <source>
        <strain evidence="7">JCM 14359</strain>
    </source>
</reference>
<keyword evidence="2 6" id="KW-0032">Aminotransferase</keyword>
<comment type="pathway">
    <text evidence="6">Amino-acid biosynthesis; L-lysine biosynthesis via AAA pathway; L-lysine from L-alpha-aminoadipate (Thermus route): step 4/5.</text>
</comment>
<accession>A0A830EWG4</accession>
<name>A0A830EWG4_9EURY</name>
<comment type="caution">
    <text evidence="7">The sequence shown here is derived from an EMBL/GenBank/DDBJ whole genome shotgun (WGS) entry which is preliminary data.</text>
</comment>
<dbReference type="Gene3D" id="3.90.1150.10">
    <property type="entry name" value="Aspartate Aminotransferase, domain 1"/>
    <property type="match status" value="1"/>
</dbReference>
<proteinExistence type="inferred from homology"/>
<dbReference type="InterPro" id="IPR037537">
    <property type="entry name" value="LysJ"/>
</dbReference>
<evidence type="ECO:0000256" key="2">
    <source>
        <dbReference type="ARBA" id="ARBA00022576"/>
    </source>
</evidence>
<feature type="binding site" evidence="6">
    <location>
        <position position="123"/>
    </location>
    <ligand>
        <name>pyridoxal 5'-phosphate</name>
        <dbReference type="ChEBI" id="CHEBI:597326"/>
    </ligand>
</feature>
<keyword evidence="1 6" id="KW-0963">Cytoplasm</keyword>
<feature type="binding site" evidence="6">
    <location>
        <begin position="208"/>
        <end position="211"/>
    </location>
    <ligand>
        <name>pyridoxal 5'-phosphate</name>
        <dbReference type="ChEBI" id="CHEBI:597326"/>
    </ligand>
</feature>
<dbReference type="GO" id="GO:0042450">
    <property type="term" value="P:L-arginine biosynthetic process via ornithine"/>
    <property type="evidence" value="ECO:0007669"/>
    <property type="project" value="UniProtKB-UniRule"/>
</dbReference>
<evidence type="ECO:0000313" key="7">
    <source>
        <dbReference type="EMBL" id="GGJ17334.1"/>
    </source>
</evidence>
<evidence type="ECO:0000256" key="1">
    <source>
        <dbReference type="ARBA" id="ARBA00022490"/>
    </source>
</evidence>
<comment type="pathway">
    <text evidence="6">Amino-acid biosynthesis; L-arginine biosynthesis.</text>
</comment>
<dbReference type="InterPro" id="IPR050103">
    <property type="entry name" value="Class-III_PLP-dep_AT"/>
</dbReference>
<dbReference type="GO" id="GO:0042802">
    <property type="term" value="F:identical protein binding"/>
    <property type="evidence" value="ECO:0007669"/>
    <property type="project" value="TreeGrafter"/>
</dbReference>
<dbReference type="Proteomes" id="UP000653099">
    <property type="component" value="Unassembled WGS sequence"/>
</dbReference>
<comment type="catalytic activity">
    <reaction evidence="6">
        <text>[amino-group carrier protein]-C-terminal-gamma-(L-lysyl)-L-glutamate + 2-oxoglutarate = [amino-group carrier protein]-C-terminal-N-(1-carboxy-5-oxopentan-1-yl)-L-glutamine + L-glutamate</text>
        <dbReference type="Rhea" id="RHEA:41952"/>
        <dbReference type="Rhea" id="RHEA-COMP:9714"/>
        <dbReference type="Rhea" id="RHEA-COMP:9715"/>
        <dbReference type="ChEBI" id="CHEBI:16810"/>
        <dbReference type="ChEBI" id="CHEBI:29985"/>
        <dbReference type="ChEBI" id="CHEBI:78501"/>
        <dbReference type="ChEBI" id="CHEBI:78526"/>
        <dbReference type="EC" id="2.6.1.118"/>
    </reaction>
</comment>
<dbReference type="Pfam" id="PF00202">
    <property type="entry name" value="Aminotran_3"/>
    <property type="match status" value="1"/>
</dbReference>
<feature type="binding site" evidence="6">
    <location>
        <position position="264"/>
    </location>
    <ligand>
        <name>pyridoxal 5'-phosphate</name>
        <dbReference type="ChEBI" id="CHEBI:597326"/>
    </ligand>
</feature>
<protein>
    <recommendedName>
        <fullName evidence="6">Putative [LysW]-aminoadipate semialdehyde/glutamate semialdehyde transaminase</fullName>
        <ecNumber evidence="6">2.6.1.118</ecNumber>
        <ecNumber evidence="6">2.6.1.124</ecNumber>
    </recommendedName>
</protein>
<dbReference type="HAMAP" id="MF_02084">
    <property type="entry name" value="LysJ_aminotrans_3"/>
    <property type="match status" value="1"/>
</dbReference>
<organism evidence="7 8">
    <name type="scientific">Halobellus salinus</name>
    <dbReference type="NCBI Taxonomy" id="931585"/>
    <lineage>
        <taxon>Archaea</taxon>
        <taxon>Methanobacteriati</taxon>
        <taxon>Methanobacteriota</taxon>
        <taxon>Stenosarchaea group</taxon>
        <taxon>Halobacteria</taxon>
        <taxon>Halobacteriales</taxon>
        <taxon>Haloferacaceae</taxon>
        <taxon>Halobellus</taxon>
    </lineage>
</organism>
<comment type="function">
    <text evidence="6">Involved in both the arginine and lysine biosynthetic pathways.</text>
</comment>
<dbReference type="InterPro" id="IPR015421">
    <property type="entry name" value="PyrdxlP-dep_Trfase_major"/>
</dbReference>
<dbReference type="GO" id="GO:0030170">
    <property type="term" value="F:pyridoxal phosphate binding"/>
    <property type="evidence" value="ECO:0007669"/>
    <property type="project" value="InterPro"/>
</dbReference>
<keyword evidence="5 6" id="KW-0663">Pyridoxal phosphate</keyword>
<dbReference type="FunFam" id="3.40.640.10:FF:000004">
    <property type="entry name" value="Acetylornithine aminotransferase"/>
    <property type="match status" value="1"/>
</dbReference>
<dbReference type="InterPro" id="IPR015424">
    <property type="entry name" value="PyrdxlP-dep_Trfase"/>
</dbReference>
<evidence type="ECO:0000313" key="8">
    <source>
        <dbReference type="Proteomes" id="UP000653099"/>
    </source>
</evidence>
<reference evidence="7" key="1">
    <citation type="journal article" date="2014" name="Int. J. Syst. Evol. Microbiol.">
        <title>Complete genome sequence of Corynebacterium casei LMG S-19264T (=DSM 44701T), isolated from a smear-ripened cheese.</title>
        <authorList>
            <consortium name="US DOE Joint Genome Institute (JGI-PGF)"/>
            <person name="Walter F."/>
            <person name="Albersmeier A."/>
            <person name="Kalinowski J."/>
            <person name="Ruckert C."/>
        </authorList>
    </citation>
    <scope>NUCLEOTIDE SEQUENCE</scope>
    <source>
        <strain evidence="7">JCM 14359</strain>
    </source>
</reference>
<evidence type="ECO:0000256" key="4">
    <source>
        <dbReference type="ARBA" id="ARBA00022679"/>
    </source>
</evidence>
<comment type="similarity">
    <text evidence="6">Belongs to the class-III pyridoxal-phosphate-dependent aminotransferase family. LysJ subfamily.</text>
</comment>
<keyword evidence="3 6" id="KW-0028">Amino-acid biosynthesis</keyword>
<keyword evidence="4 6" id="KW-0808">Transferase</keyword>
<feature type="binding site" evidence="6">
    <location>
        <position position="263"/>
    </location>
    <ligand>
        <name>substrate</name>
    </ligand>
</feature>
<dbReference type="UniPathway" id="UPA00033">
    <property type="reaction ID" value="UER00038"/>
</dbReference>
<dbReference type="UniPathway" id="UPA00068"/>
<dbReference type="PIRSF" id="PIRSF000521">
    <property type="entry name" value="Transaminase_4ab_Lys_Orn"/>
    <property type="match status" value="1"/>
</dbReference>
<dbReference type="RefSeq" id="WP_188788700.1">
    <property type="nucleotide sequence ID" value="NZ_BMOC01000033.1"/>
</dbReference>
<dbReference type="GO" id="GO:0019878">
    <property type="term" value="P:lysine biosynthetic process via aminoadipic acid"/>
    <property type="evidence" value="ECO:0007669"/>
    <property type="project" value="UniProtKB-UniRule"/>
</dbReference>
<feature type="binding site" evidence="6">
    <location>
        <begin position="96"/>
        <end position="97"/>
    </location>
    <ligand>
        <name>pyridoxal 5'-phosphate</name>
        <dbReference type="ChEBI" id="CHEBI:597326"/>
    </ligand>
</feature>
<dbReference type="CDD" id="cd00610">
    <property type="entry name" value="OAT_like"/>
    <property type="match status" value="1"/>
</dbReference>
<gene>
    <name evidence="7" type="primary">argD</name>
    <name evidence="6" type="synonym">lysJ</name>
    <name evidence="7" type="ORF">GCM10008995_28910</name>
</gene>
<feature type="binding site" evidence="6">
    <location>
        <position position="126"/>
    </location>
    <ligand>
        <name>substrate</name>
    </ligand>
</feature>
<dbReference type="InterPro" id="IPR004636">
    <property type="entry name" value="AcOrn/SuccOrn_fam"/>
</dbReference>
<comment type="cofactor">
    <cofactor evidence="6">
        <name>pyridoxal 5'-phosphate</name>
        <dbReference type="ChEBI" id="CHEBI:597326"/>
    </cofactor>
    <text evidence="6">Binds 1 pyridoxal phosphate per subunit.</text>
</comment>
<dbReference type="InterPro" id="IPR005814">
    <property type="entry name" value="Aminotrans_3"/>
</dbReference>
<comment type="catalytic activity">
    <reaction evidence="6">
        <text>[amino-group carrier protein]-C-terminal-gamma-(L-ornithyl)-L-glutamate + 2-oxoglutarate = [amino-group carrier protein]-C-terminal-gamma-(L-glutamyl-5-semialdehyde)-L-glutamate + L-glutamate</text>
        <dbReference type="Rhea" id="RHEA:52672"/>
        <dbReference type="Rhea" id="RHEA-COMP:13327"/>
        <dbReference type="Rhea" id="RHEA-COMP:13328"/>
        <dbReference type="ChEBI" id="CHEBI:16810"/>
        <dbReference type="ChEBI" id="CHEBI:29985"/>
        <dbReference type="ChEBI" id="CHEBI:136761"/>
        <dbReference type="ChEBI" id="CHEBI:136763"/>
        <dbReference type="EC" id="2.6.1.124"/>
    </reaction>
</comment>
<dbReference type="SUPFAM" id="SSF53383">
    <property type="entry name" value="PLP-dependent transferases"/>
    <property type="match status" value="1"/>
</dbReference>